<dbReference type="AlphaFoldDB" id="X1MGP6"/>
<dbReference type="GO" id="GO:0004359">
    <property type="term" value="F:glutaminase activity"/>
    <property type="evidence" value="ECO:0007669"/>
    <property type="project" value="InterPro"/>
</dbReference>
<evidence type="ECO:0000256" key="1">
    <source>
        <dbReference type="ARBA" id="ARBA00004790"/>
    </source>
</evidence>
<sequence>PNKYALANVKARARMILLFEYANMDGNLVCGTSNKSEILIGYFTKYGDGGVDIQPIGDLYKTQVLELAKYLKIPKEIISKPPTAGLWHGQTDEQELKLNYGELDRILLGLERKMDIKDIAKGAGVKKSEVERVKKMRAKSQHKRRTALIPKVGLRTP</sequence>
<dbReference type="GO" id="GO:0005737">
    <property type="term" value="C:cytoplasm"/>
    <property type="evidence" value="ECO:0007669"/>
    <property type="project" value="InterPro"/>
</dbReference>
<dbReference type="PANTHER" id="PTHR23090">
    <property type="entry name" value="NH 3 /GLUTAMINE-DEPENDENT NAD + SYNTHETASE"/>
    <property type="match status" value="1"/>
</dbReference>
<dbReference type="EMBL" id="BARV01007263">
    <property type="protein sequence ID" value="GAI05514.1"/>
    <property type="molecule type" value="Genomic_DNA"/>
</dbReference>
<name>X1MGP6_9ZZZZ</name>
<keyword evidence="4" id="KW-0067">ATP-binding</keyword>
<accession>X1MGP6</accession>
<dbReference type="PANTHER" id="PTHR23090:SF9">
    <property type="entry name" value="GLUTAMINE-DEPENDENT NAD(+) SYNTHETASE"/>
    <property type="match status" value="1"/>
</dbReference>
<dbReference type="GO" id="GO:0003952">
    <property type="term" value="F:NAD+ synthase (glutamine-hydrolyzing) activity"/>
    <property type="evidence" value="ECO:0007669"/>
    <property type="project" value="InterPro"/>
</dbReference>
<keyword evidence="2" id="KW-0436">Ligase</keyword>
<keyword evidence="3" id="KW-0547">Nucleotide-binding</keyword>
<dbReference type="UniPathway" id="UPA00253"/>
<dbReference type="InterPro" id="IPR022310">
    <property type="entry name" value="NAD/GMP_synthase"/>
</dbReference>
<dbReference type="InterPro" id="IPR003694">
    <property type="entry name" value="NAD_synthase"/>
</dbReference>
<keyword evidence="5" id="KW-0520">NAD</keyword>
<evidence type="ECO:0000256" key="2">
    <source>
        <dbReference type="ARBA" id="ARBA00022598"/>
    </source>
</evidence>
<dbReference type="Pfam" id="PF02540">
    <property type="entry name" value="NAD_synthase"/>
    <property type="match status" value="1"/>
</dbReference>
<organism evidence="7">
    <name type="scientific">marine sediment metagenome</name>
    <dbReference type="NCBI Taxonomy" id="412755"/>
    <lineage>
        <taxon>unclassified sequences</taxon>
        <taxon>metagenomes</taxon>
        <taxon>ecological metagenomes</taxon>
    </lineage>
</organism>
<dbReference type="NCBIfam" id="TIGR00552">
    <property type="entry name" value="nadE"/>
    <property type="match status" value="1"/>
</dbReference>
<evidence type="ECO:0000313" key="7">
    <source>
        <dbReference type="EMBL" id="GAI05514.1"/>
    </source>
</evidence>
<evidence type="ECO:0000256" key="3">
    <source>
        <dbReference type="ARBA" id="ARBA00022741"/>
    </source>
</evidence>
<dbReference type="InterPro" id="IPR014729">
    <property type="entry name" value="Rossmann-like_a/b/a_fold"/>
</dbReference>
<dbReference type="GO" id="GO:0005524">
    <property type="term" value="F:ATP binding"/>
    <property type="evidence" value="ECO:0007669"/>
    <property type="project" value="UniProtKB-KW"/>
</dbReference>
<comment type="caution">
    <text evidence="7">The sequence shown here is derived from an EMBL/GenBank/DDBJ whole genome shotgun (WGS) entry which is preliminary data.</text>
</comment>
<evidence type="ECO:0000256" key="4">
    <source>
        <dbReference type="ARBA" id="ARBA00022840"/>
    </source>
</evidence>
<reference evidence="7" key="1">
    <citation type="journal article" date="2014" name="Front. Microbiol.">
        <title>High frequency of phylogenetically diverse reductive dehalogenase-homologous genes in deep subseafloor sedimentary metagenomes.</title>
        <authorList>
            <person name="Kawai M."/>
            <person name="Futagami T."/>
            <person name="Toyoda A."/>
            <person name="Takaki Y."/>
            <person name="Nishi S."/>
            <person name="Hori S."/>
            <person name="Arai W."/>
            <person name="Tsubouchi T."/>
            <person name="Morono Y."/>
            <person name="Uchiyama I."/>
            <person name="Ito T."/>
            <person name="Fujiyama A."/>
            <person name="Inagaki F."/>
            <person name="Takami H."/>
        </authorList>
    </citation>
    <scope>NUCLEOTIDE SEQUENCE</scope>
    <source>
        <strain evidence="7">Expedition CK06-06</strain>
    </source>
</reference>
<proteinExistence type="predicted"/>
<evidence type="ECO:0000256" key="5">
    <source>
        <dbReference type="ARBA" id="ARBA00023027"/>
    </source>
</evidence>
<feature type="domain" description="NAD/GMP synthase" evidence="6">
    <location>
        <begin position="3"/>
        <end position="146"/>
    </location>
</feature>
<dbReference type="Gene3D" id="3.40.50.620">
    <property type="entry name" value="HUPs"/>
    <property type="match status" value="1"/>
</dbReference>
<gene>
    <name evidence="7" type="ORF">S06H3_14818</name>
</gene>
<dbReference type="GO" id="GO:0009435">
    <property type="term" value="P:NAD+ biosynthetic process"/>
    <property type="evidence" value="ECO:0007669"/>
    <property type="project" value="UniProtKB-UniPathway"/>
</dbReference>
<evidence type="ECO:0000259" key="6">
    <source>
        <dbReference type="Pfam" id="PF02540"/>
    </source>
</evidence>
<feature type="non-terminal residue" evidence="7">
    <location>
        <position position="1"/>
    </location>
</feature>
<protein>
    <recommendedName>
        <fullName evidence="6">NAD/GMP synthase domain-containing protein</fullName>
    </recommendedName>
</protein>
<dbReference type="SUPFAM" id="SSF52402">
    <property type="entry name" value="Adenine nucleotide alpha hydrolases-like"/>
    <property type="match status" value="1"/>
</dbReference>
<dbReference type="CDD" id="cd00553">
    <property type="entry name" value="NAD_synthase"/>
    <property type="match status" value="1"/>
</dbReference>
<comment type="pathway">
    <text evidence="1">Cofactor biosynthesis; NAD(+) biosynthesis.</text>
</comment>